<accession>A0AAN7ASG8</accession>
<name>A0AAN7ASG8_9PEZI</name>
<feature type="compositionally biased region" description="Low complexity" evidence="1">
    <location>
        <begin position="11"/>
        <end position="46"/>
    </location>
</feature>
<dbReference type="AlphaFoldDB" id="A0AAN7ASG8"/>
<comment type="caution">
    <text evidence="3">The sequence shown here is derived from an EMBL/GenBank/DDBJ whole genome shotgun (WGS) entry which is preliminary data.</text>
</comment>
<feature type="compositionally biased region" description="Basic and acidic residues" evidence="1">
    <location>
        <begin position="53"/>
        <end position="80"/>
    </location>
</feature>
<reference evidence="3" key="1">
    <citation type="journal article" date="2023" name="Mol. Phylogenet. Evol.">
        <title>Genome-scale phylogeny and comparative genomics of the fungal order Sordariales.</title>
        <authorList>
            <person name="Hensen N."/>
            <person name="Bonometti L."/>
            <person name="Westerberg I."/>
            <person name="Brannstrom I.O."/>
            <person name="Guillou S."/>
            <person name="Cros-Aarteil S."/>
            <person name="Calhoun S."/>
            <person name="Haridas S."/>
            <person name="Kuo A."/>
            <person name="Mondo S."/>
            <person name="Pangilinan J."/>
            <person name="Riley R."/>
            <person name="LaButti K."/>
            <person name="Andreopoulos B."/>
            <person name="Lipzen A."/>
            <person name="Chen C."/>
            <person name="Yan M."/>
            <person name="Daum C."/>
            <person name="Ng V."/>
            <person name="Clum A."/>
            <person name="Steindorff A."/>
            <person name="Ohm R.A."/>
            <person name="Martin F."/>
            <person name="Silar P."/>
            <person name="Natvig D.O."/>
            <person name="Lalanne C."/>
            <person name="Gautier V."/>
            <person name="Ament-Velasquez S.L."/>
            <person name="Kruys A."/>
            <person name="Hutchinson M.I."/>
            <person name="Powell A.J."/>
            <person name="Barry K."/>
            <person name="Miller A.N."/>
            <person name="Grigoriev I.V."/>
            <person name="Debuchy R."/>
            <person name="Gladieux P."/>
            <person name="Hiltunen Thoren M."/>
            <person name="Johannesson H."/>
        </authorList>
    </citation>
    <scope>NUCLEOTIDE SEQUENCE</scope>
    <source>
        <strain evidence="3">CBS 315.58</strain>
    </source>
</reference>
<keyword evidence="2" id="KW-1133">Transmembrane helix</keyword>
<organism evidence="3 4">
    <name type="scientific">Triangularia verruculosa</name>
    <dbReference type="NCBI Taxonomy" id="2587418"/>
    <lineage>
        <taxon>Eukaryota</taxon>
        <taxon>Fungi</taxon>
        <taxon>Dikarya</taxon>
        <taxon>Ascomycota</taxon>
        <taxon>Pezizomycotina</taxon>
        <taxon>Sordariomycetes</taxon>
        <taxon>Sordariomycetidae</taxon>
        <taxon>Sordariales</taxon>
        <taxon>Podosporaceae</taxon>
        <taxon>Triangularia</taxon>
    </lineage>
</organism>
<keyword evidence="2" id="KW-0812">Transmembrane</keyword>
<dbReference type="Proteomes" id="UP001303160">
    <property type="component" value="Unassembled WGS sequence"/>
</dbReference>
<reference evidence="3" key="2">
    <citation type="submission" date="2023-05" db="EMBL/GenBank/DDBJ databases">
        <authorList>
            <consortium name="Lawrence Berkeley National Laboratory"/>
            <person name="Steindorff A."/>
            <person name="Hensen N."/>
            <person name="Bonometti L."/>
            <person name="Westerberg I."/>
            <person name="Brannstrom I.O."/>
            <person name="Guillou S."/>
            <person name="Cros-Aarteil S."/>
            <person name="Calhoun S."/>
            <person name="Haridas S."/>
            <person name="Kuo A."/>
            <person name="Mondo S."/>
            <person name="Pangilinan J."/>
            <person name="Riley R."/>
            <person name="Labutti K."/>
            <person name="Andreopoulos B."/>
            <person name="Lipzen A."/>
            <person name="Chen C."/>
            <person name="Yanf M."/>
            <person name="Daum C."/>
            <person name="Ng V."/>
            <person name="Clum A."/>
            <person name="Ohm R."/>
            <person name="Martin F."/>
            <person name="Silar P."/>
            <person name="Natvig D."/>
            <person name="Lalanne C."/>
            <person name="Gautier V."/>
            <person name="Ament-Velasquez S.L."/>
            <person name="Kruys A."/>
            <person name="Hutchinson M.I."/>
            <person name="Powell A.J."/>
            <person name="Barry K."/>
            <person name="Miller A.N."/>
            <person name="Grigoriev I.V."/>
            <person name="Debuchy R."/>
            <person name="Gladieux P."/>
            <person name="Thoren M.H."/>
            <person name="Johannesson H."/>
        </authorList>
    </citation>
    <scope>NUCLEOTIDE SEQUENCE</scope>
    <source>
        <strain evidence="3">CBS 315.58</strain>
    </source>
</reference>
<evidence type="ECO:0000313" key="3">
    <source>
        <dbReference type="EMBL" id="KAK4199476.1"/>
    </source>
</evidence>
<keyword evidence="4" id="KW-1185">Reference proteome</keyword>
<evidence type="ECO:0000256" key="2">
    <source>
        <dbReference type="SAM" id="Phobius"/>
    </source>
</evidence>
<sequence length="413" mass="44282">MSSAPKAKGKPSGIPVPSSPTTTSPTTTSPTTTSPTQRRRSSGGSTNSKGARVKFEDDQKKSEANAEQKPEAKGEPKPEVEETLSQSAAQAPEDDSKNTPNEPQPEPIASTTSDEDTQAPKPFISPIFHLPRIVEVDDDDDDDGNDYQPFNPQGDDLYDENPQDTYQFQDNGDEEDGEDYGIDSPQDDPYSFTTPPTSPDVPPGNPPMVTTTSTTTASSPNYDNEASSPLPSYLLFNGTLILLATLLYALLKSYPVTSFVTLLFPAVHLLLSGIVLSLVSSQTSIADPVTAGWKAVVQVGTMLQWLYFVLEVYKDFFGYNAGGGFLPGGYGLDVGLGDFGPIDLGPLSAPRWPHAAKVMMTRGEGLRREGTVLETVDKLVSIAAGVGVAITWFVVAMTLVKLRSIGGQKRKRS</sequence>
<feature type="transmembrane region" description="Helical" evidence="2">
    <location>
        <begin position="379"/>
        <end position="402"/>
    </location>
</feature>
<proteinExistence type="predicted"/>
<feature type="region of interest" description="Disordered" evidence="1">
    <location>
        <begin position="1"/>
        <end position="224"/>
    </location>
</feature>
<gene>
    <name evidence="3" type="ORF">QBC40DRAFT_328593</name>
</gene>
<feature type="compositionally biased region" description="Low complexity" evidence="1">
    <location>
        <begin position="210"/>
        <end position="219"/>
    </location>
</feature>
<feature type="compositionally biased region" description="Acidic residues" evidence="1">
    <location>
        <begin position="171"/>
        <end position="181"/>
    </location>
</feature>
<evidence type="ECO:0000256" key="1">
    <source>
        <dbReference type="SAM" id="MobiDB-lite"/>
    </source>
</evidence>
<keyword evidence="2" id="KW-0472">Membrane</keyword>
<dbReference type="EMBL" id="MU863931">
    <property type="protein sequence ID" value="KAK4199476.1"/>
    <property type="molecule type" value="Genomic_DNA"/>
</dbReference>
<feature type="transmembrane region" description="Helical" evidence="2">
    <location>
        <begin position="233"/>
        <end position="251"/>
    </location>
</feature>
<evidence type="ECO:0000313" key="4">
    <source>
        <dbReference type="Proteomes" id="UP001303160"/>
    </source>
</evidence>
<feature type="compositionally biased region" description="Acidic residues" evidence="1">
    <location>
        <begin position="136"/>
        <end position="145"/>
    </location>
</feature>
<feature type="compositionally biased region" description="Pro residues" evidence="1">
    <location>
        <begin position="196"/>
        <end position="206"/>
    </location>
</feature>
<protein>
    <submittedName>
        <fullName evidence="3">Uncharacterized protein</fullName>
    </submittedName>
</protein>
<feature type="transmembrane region" description="Helical" evidence="2">
    <location>
        <begin position="257"/>
        <end position="279"/>
    </location>
</feature>